<dbReference type="PROSITE" id="PS50930">
    <property type="entry name" value="HTH_LYTTR"/>
    <property type="match status" value="1"/>
</dbReference>
<accession>A0A9X1XW12</accession>
<dbReference type="SMART" id="SM00850">
    <property type="entry name" value="LytTR"/>
    <property type="match status" value="1"/>
</dbReference>
<comment type="caution">
    <text evidence="2">The sequence shown here is derived from an EMBL/GenBank/DDBJ whole genome shotgun (WGS) entry which is preliminary data.</text>
</comment>
<dbReference type="RefSeq" id="WP_248428848.1">
    <property type="nucleotide sequence ID" value="NZ_JALNUB010000007.1"/>
</dbReference>
<evidence type="ECO:0000313" key="3">
    <source>
        <dbReference type="Proteomes" id="UP001139260"/>
    </source>
</evidence>
<proteinExistence type="predicted"/>
<protein>
    <submittedName>
        <fullName evidence="2">LytTR family transcriptional regulator</fullName>
    </submittedName>
</protein>
<dbReference type="AlphaFoldDB" id="A0A9X1XW12"/>
<dbReference type="GO" id="GO:0003677">
    <property type="term" value="F:DNA binding"/>
    <property type="evidence" value="ECO:0007669"/>
    <property type="project" value="InterPro"/>
</dbReference>
<dbReference type="GO" id="GO:0000156">
    <property type="term" value="F:phosphorelay response regulator activity"/>
    <property type="evidence" value="ECO:0007669"/>
    <property type="project" value="InterPro"/>
</dbReference>
<name>A0A9X1XW12_9FLAO</name>
<gene>
    <name evidence="2" type="ORF">MW871_12330</name>
</gene>
<reference evidence="2" key="1">
    <citation type="submission" date="2022-04" db="EMBL/GenBank/DDBJ databases">
        <title>Flavobacterium pygoscelis sp. nov. isolated from Chinstrap chick (Pygoscelis antarcticus).</title>
        <authorList>
            <person name="Irgang R."/>
            <person name="Poblete-Morales M."/>
            <person name="Avendano-Herrera R."/>
        </authorList>
    </citation>
    <scope>NUCLEOTIDE SEQUENCE</scope>
    <source>
        <strain evidence="2">I-SCBP12n</strain>
    </source>
</reference>
<dbReference type="InterPro" id="IPR007492">
    <property type="entry name" value="LytTR_DNA-bd_dom"/>
</dbReference>
<evidence type="ECO:0000259" key="1">
    <source>
        <dbReference type="PROSITE" id="PS50930"/>
    </source>
</evidence>
<dbReference type="Pfam" id="PF04397">
    <property type="entry name" value="LytTR"/>
    <property type="match status" value="1"/>
</dbReference>
<sequence>MKNNFTFIKTDRKLLKINFNEIILIKGLGNYVEILMLENKKYIYYNSLKDLMEKLPSEFMRVHNSYIVNLTNIDFFEDNHLMLKGNKISVAKGYRECLNNTLNKLIL</sequence>
<dbReference type="Gene3D" id="2.40.50.1020">
    <property type="entry name" value="LytTr DNA-binding domain"/>
    <property type="match status" value="1"/>
</dbReference>
<keyword evidence="3" id="KW-1185">Reference proteome</keyword>
<organism evidence="2 3">
    <name type="scientific">Flavobacterium pygoscelis</name>
    <dbReference type="NCBI Taxonomy" id="2893176"/>
    <lineage>
        <taxon>Bacteria</taxon>
        <taxon>Pseudomonadati</taxon>
        <taxon>Bacteroidota</taxon>
        <taxon>Flavobacteriia</taxon>
        <taxon>Flavobacteriales</taxon>
        <taxon>Flavobacteriaceae</taxon>
        <taxon>Flavobacterium</taxon>
    </lineage>
</organism>
<dbReference type="Proteomes" id="UP001139260">
    <property type="component" value="Unassembled WGS sequence"/>
</dbReference>
<dbReference type="InterPro" id="IPR046947">
    <property type="entry name" value="LytR-like"/>
</dbReference>
<feature type="domain" description="HTH LytTR-type" evidence="1">
    <location>
        <begin position="8"/>
        <end position="104"/>
    </location>
</feature>
<dbReference type="EMBL" id="JALNUB010000007">
    <property type="protein sequence ID" value="MCK8142681.1"/>
    <property type="molecule type" value="Genomic_DNA"/>
</dbReference>
<dbReference type="PANTHER" id="PTHR37299:SF1">
    <property type="entry name" value="STAGE 0 SPORULATION PROTEIN A HOMOLOG"/>
    <property type="match status" value="1"/>
</dbReference>
<evidence type="ECO:0000313" key="2">
    <source>
        <dbReference type="EMBL" id="MCK8142681.1"/>
    </source>
</evidence>
<dbReference type="PANTHER" id="PTHR37299">
    <property type="entry name" value="TRANSCRIPTIONAL REGULATOR-RELATED"/>
    <property type="match status" value="1"/>
</dbReference>